<evidence type="ECO:0000256" key="1">
    <source>
        <dbReference type="SAM" id="MobiDB-lite"/>
    </source>
</evidence>
<sequence length="480" mass="54130">MSEFKSGLSRSMLTAWVVLAVGFFGGAASAQSWSLTQSQRQAYLQYYAPIILKRANANANEHGRDWITNFDFDRDGNFSNNRQNWLAINQYIDASQTGSGAFSQWRIRPTLYTSLIEFVDGAKSLVLIYHVYHALDESGIHDWERIEMLIRNVGGSPGSGEYVDHVTITRHHEHIVRRSYDSSLNFMQTATGKHVLIWQAEWSTRTLATDKQELHFVTNPSSWVSGQQVSPTAKAEVNINNEDKKKNVHYAFVPEGSSAAVSAWNARPLNYSTAASLTSRYDNETTARWGAVPRITYELQDLADILPTHWQYGGYQTHWLNTNATDILLESPILNESGQAEVSAGMQRFFTPSRDTTESDLTDGREGYLDKSWFYGVHSIERDADRSGSSSDFKTPAYQTGGLDSRGRTRGSASGYLNSHNAFWWQHDYFVHTGDVNDKDSSETGFWLPGAWYQAVNGGFDGRWVQLFDDRPGYEPASTR</sequence>
<dbReference type="Proteomes" id="UP001221838">
    <property type="component" value="Unassembled WGS sequence"/>
</dbReference>
<feature type="region of interest" description="Disordered" evidence="1">
    <location>
        <begin position="383"/>
        <end position="410"/>
    </location>
</feature>
<name>A0ABT5D920_9BACT</name>
<organism evidence="2 3">
    <name type="scientific">Stigmatella ashevillensis</name>
    <dbReference type="NCBI Taxonomy" id="2995309"/>
    <lineage>
        <taxon>Bacteria</taxon>
        <taxon>Pseudomonadati</taxon>
        <taxon>Myxococcota</taxon>
        <taxon>Myxococcia</taxon>
        <taxon>Myxococcales</taxon>
        <taxon>Cystobacterineae</taxon>
        <taxon>Archangiaceae</taxon>
        <taxon>Stigmatella</taxon>
    </lineage>
</organism>
<protein>
    <submittedName>
        <fullName evidence="2">Uncharacterized protein</fullName>
    </submittedName>
</protein>
<evidence type="ECO:0000313" key="2">
    <source>
        <dbReference type="EMBL" id="MDC0710172.1"/>
    </source>
</evidence>
<dbReference type="EMBL" id="JAQNDM010000002">
    <property type="protein sequence ID" value="MDC0710172.1"/>
    <property type="molecule type" value="Genomic_DNA"/>
</dbReference>
<comment type="caution">
    <text evidence="2">The sequence shown here is derived from an EMBL/GenBank/DDBJ whole genome shotgun (WGS) entry which is preliminary data.</text>
</comment>
<keyword evidence="3" id="KW-1185">Reference proteome</keyword>
<accession>A0ABT5D920</accession>
<reference evidence="2 3" key="1">
    <citation type="submission" date="2022-11" db="EMBL/GenBank/DDBJ databases">
        <title>Minimal conservation of predation-associated metabolite biosynthetic gene clusters underscores biosynthetic potential of Myxococcota including descriptions for ten novel species: Archangium lansinium sp. nov., Myxococcus landrumus sp. nov., Nannocystis bai.</title>
        <authorList>
            <person name="Ahearne A."/>
            <person name="Stevens C."/>
            <person name="Dowd S."/>
        </authorList>
    </citation>
    <scope>NUCLEOTIDE SEQUENCE [LARGE SCALE GENOMIC DNA]</scope>
    <source>
        <strain evidence="2 3">NCWAL01</strain>
    </source>
</reference>
<gene>
    <name evidence="2" type="ORF">POL68_16970</name>
</gene>
<evidence type="ECO:0000313" key="3">
    <source>
        <dbReference type="Proteomes" id="UP001221838"/>
    </source>
</evidence>
<proteinExistence type="predicted"/>
<dbReference type="RefSeq" id="WP_272139366.1">
    <property type="nucleotide sequence ID" value="NZ_JAQNDM010000002.1"/>
</dbReference>